<dbReference type="EMBL" id="JBBJBU010000015">
    <property type="protein sequence ID" value="KAK7202773.1"/>
    <property type="molecule type" value="Genomic_DNA"/>
</dbReference>
<evidence type="ECO:0000256" key="2">
    <source>
        <dbReference type="SAM" id="MobiDB-lite"/>
    </source>
</evidence>
<dbReference type="GeneID" id="90039166"/>
<name>A0ABR1F122_9ASCO</name>
<reference evidence="4 5" key="1">
    <citation type="submission" date="2024-03" db="EMBL/GenBank/DDBJ databases">
        <title>Genome-scale model development and genomic sequencing of the oleaginous clade Lipomyces.</title>
        <authorList>
            <consortium name="Lawrence Berkeley National Laboratory"/>
            <person name="Czajka J.J."/>
            <person name="Han Y."/>
            <person name="Kim J."/>
            <person name="Mondo S.J."/>
            <person name="Hofstad B.A."/>
            <person name="Robles A."/>
            <person name="Haridas S."/>
            <person name="Riley R."/>
            <person name="LaButti K."/>
            <person name="Pangilinan J."/>
            <person name="Andreopoulos W."/>
            <person name="Lipzen A."/>
            <person name="Yan J."/>
            <person name="Wang M."/>
            <person name="Ng V."/>
            <person name="Grigoriev I.V."/>
            <person name="Spatafora J.W."/>
            <person name="Magnuson J.K."/>
            <person name="Baker S.E."/>
            <person name="Pomraning K.R."/>
        </authorList>
    </citation>
    <scope>NUCLEOTIDE SEQUENCE [LARGE SCALE GENOMIC DNA]</scope>
    <source>
        <strain evidence="4 5">Phaff 52-87</strain>
    </source>
</reference>
<evidence type="ECO:0000259" key="3">
    <source>
        <dbReference type="PROSITE" id="PS50181"/>
    </source>
</evidence>
<dbReference type="InterPro" id="IPR051870">
    <property type="entry name" value="Elongin-A_domain"/>
</dbReference>
<dbReference type="InterPro" id="IPR010684">
    <property type="entry name" value="RNA_pol_II_trans_fac_SIII_A"/>
</dbReference>
<evidence type="ECO:0000313" key="4">
    <source>
        <dbReference type="EMBL" id="KAK7202773.1"/>
    </source>
</evidence>
<comment type="caution">
    <text evidence="4">The sequence shown here is derived from an EMBL/GenBank/DDBJ whole genome shotgun (WGS) entry which is preliminary data.</text>
</comment>
<evidence type="ECO:0000256" key="1">
    <source>
        <dbReference type="ARBA" id="ARBA00021346"/>
    </source>
</evidence>
<dbReference type="RefSeq" id="XP_064765806.1">
    <property type="nucleotide sequence ID" value="XM_064913654.1"/>
</dbReference>
<proteinExistence type="predicted"/>
<gene>
    <name evidence="4" type="ORF">BZA70DRAFT_285002</name>
</gene>
<sequence length="341" mass="38620">MSETDELQSCSPTLDQEGAETIQHHQYYPAPADGLSAVRIDILRELGDHQTAKHGPRSLREFCLKACFLNTPRITDIGDVPYRLIKAVLRRMGPTQLLVVERNSPHIVPQSNEIWDELLTSSFSSAELQAIDNSRVKDSDVRKKYFRLLESRKRRLKQTSAKIKAEYDRIAEKKQKIVSLDVHADPENKRKRKTTQLPSSPAALKRMSIVKRARIETLSNQVTPTNHNLHTKSMPEVYPISHEEAERRRERKLLERMKGKHGNVASSSRDDEARIKSEDVDLHVKAECSETTLQPAPLTGKCQSRGPVPGKELKGDKTRFNNPKPAVGSPFIPKARKGSFQ</sequence>
<organism evidence="4 5">
    <name type="scientific">Myxozyma melibiosi</name>
    <dbReference type="NCBI Taxonomy" id="54550"/>
    <lineage>
        <taxon>Eukaryota</taxon>
        <taxon>Fungi</taxon>
        <taxon>Dikarya</taxon>
        <taxon>Ascomycota</taxon>
        <taxon>Saccharomycotina</taxon>
        <taxon>Lipomycetes</taxon>
        <taxon>Lipomycetales</taxon>
        <taxon>Lipomycetaceae</taxon>
        <taxon>Myxozyma</taxon>
    </lineage>
</organism>
<evidence type="ECO:0000313" key="5">
    <source>
        <dbReference type="Proteomes" id="UP001498771"/>
    </source>
</evidence>
<accession>A0ABR1F122</accession>
<keyword evidence="5" id="KW-1185">Reference proteome</keyword>
<dbReference type="Pfam" id="PF06881">
    <property type="entry name" value="Elongin_A"/>
    <property type="match status" value="1"/>
</dbReference>
<dbReference type="InterPro" id="IPR001810">
    <property type="entry name" value="F-box_dom"/>
</dbReference>
<dbReference type="Proteomes" id="UP001498771">
    <property type="component" value="Unassembled WGS sequence"/>
</dbReference>
<dbReference type="PANTHER" id="PTHR15141">
    <property type="entry name" value="TRANSCRIPTION ELONGATION FACTOR B POLYPEPTIDE 3"/>
    <property type="match status" value="1"/>
</dbReference>
<feature type="domain" description="F-box" evidence="3">
    <location>
        <begin position="74"/>
        <end position="118"/>
    </location>
</feature>
<dbReference type="Gene3D" id="6.10.250.3180">
    <property type="match status" value="1"/>
</dbReference>
<feature type="region of interest" description="Disordered" evidence="2">
    <location>
        <begin position="294"/>
        <end position="341"/>
    </location>
</feature>
<protein>
    <recommendedName>
        <fullName evidence="1">Elongin-A</fullName>
    </recommendedName>
</protein>
<dbReference type="PROSITE" id="PS50181">
    <property type="entry name" value="FBOX"/>
    <property type="match status" value="1"/>
</dbReference>
<dbReference type="PANTHER" id="PTHR15141:SF76">
    <property type="entry name" value="TRANSCRIPTION ELONGATION FACTOR B POLYPEPTIDE 3"/>
    <property type="match status" value="1"/>
</dbReference>